<evidence type="ECO:0000313" key="1">
    <source>
        <dbReference type="EMBL" id="BDP42301.1"/>
    </source>
</evidence>
<proteinExistence type="predicted"/>
<dbReference type="Pfam" id="PF05853">
    <property type="entry name" value="BKACE"/>
    <property type="match status" value="1"/>
</dbReference>
<accession>A0ABM8AEZ0</accession>
<organism evidence="1 2">
    <name type="scientific">Deinococcus aetherius</name>
    <dbReference type="NCBI Taxonomy" id="200252"/>
    <lineage>
        <taxon>Bacteria</taxon>
        <taxon>Thermotogati</taxon>
        <taxon>Deinococcota</taxon>
        <taxon>Deinococci</taxon>
        <taxon>Deinococcales</taxon>
        <taxon>Deinococcaceae</taxon>
        <taxon>Deinococcus</taxon>
    </lineage>
</organism>
<dbReference type="Proteomes" id="UP001064971">
    <property type="component" value="Chromosome"/>
</dbReference>
<dbReference type="PANTHER" id="PTHR37418:SF1">
    <property type="entry name" value="3-KETO-5-AMINOHEXANOATE CLEAVAGE PROTEIN"/>
    <property type="match status" value="1"/>
</dbReference>
<dbReference type="EMBL" id="AP026560">
    <property type="protein sequence ID" value="BDP42301.1"/>
    <property type="molecule type" value="Genomic_DNA"/>
</dbReference>
<dbReference type="PANTHER" id="PTHR37418">
    <property type="entry name" value="3-KETO-5-AMINOHEXANOATE CLEAVAGE ENZYME-RELATED"/>
    <property type="match status" value="1"/>
</dbReference>
<evidence type="ECO:0000313" key="2">
    <source>
        <dbReference type="Proteomes" id="UP001064971"/>
    </source>
</evidence>
<protein>
    <recommendedName>
        <fullName evidence="3">3-keto-5-aminohexanoate cleavage protein</fullName>
    </recommendedName>
</protein>
<dbReference type="InterPro" id="IPR008567">
    <property type="entry name" value="BKACE"/>
</dbReference>
<evidence type="ECO:0008006" key="3">
    <source>
        <dbReference type="Google" id="ProtNLM"/>
    </source>
</evidence>
<reference evidence="1" key="1">
    <citation type="submission" date="2022-07" db="EMBL/GenBank/DDBJ databases">
        <title>Complete Genome Sequence of the Radioresistant Bacterium Deinococcus aetherius ST0316, Isolated from the Air Dust collected in Lower Stratosphere above Japan.</title>
        <authorList>
            <person name="Satoh K."/>
            <person name="Hagiwara K."/>
            <person name="Katsumata K."/>
            <person name="Kubo A."/>
            <person name="Yokobori S."/>
            <person name="Yamagishi A."/>
            <person name="Oono Y."/>
            <person name="Narumi I."/>
        </authorList>
    </citation>
    <scope>NUCLEOTIDE SEQUENCE</scope>
    <source>
        <strain evidence="1">ST0316</strain>
    </source>
</reference>
<gene>
    <name evidence="1" type="ORF">DAETH_22700</name>
</gene>
<name>A0ABM8AEZ0_9DEIO</name>
<dbReference type="InterPro" id="IPR013785">
    <property type="entry name" value="Aldolase_TIM"/>
</dbReference>
<keyword evidence="2" id="KW-1185">Reference proteome</keyword>
<sequence length="246" mass="26036">MLLKACLNGGRPVGSHPTLPVTPDELADSAREAVAAGAGALHLHPRDEGGRESLEAGVVAAALNAVRAACPGIPVGTSSGFWILPDVEGQLSAARAWTVRPDFVSVNWHEPHAVPFAETLLELGVGVEAGLWTVAATRAFLGWPSRDRALRVLVEVMDREPQEASTEAAAILALLDEAEVTLPRLLHGTGVSVWPLLHEAARRGLDTRIGLEDTLTLPDGTPARDNAHLVRTARDVLASPRLRAES</sequence>
<dbReference type="Gene3D" id="3.20.20.70">
    <property type="entry name" value="Aldolase class I"/>
    <property type="match status" value="1"/>
</dbReference>
<dbReference type="RefSeq" id="WP_264775000.1">
    <property type="nucleotide sequence ID" value="NZ_AP026560.1"/>
</dbReference>